<accession>A0A915KBR8</accession>
<dbReference type="AlphaFoldDB" id="A0A915KBR8"/>
<evidence type="ECO:0000313" key="2">
    <source>
        <dbReference type="WBParaSite" id="nRc.2.0.1.t36228-RA"/>
    </source>
</evidence>
<sequence length="152" mass="17338">MRKLKNRSQNNTGSVYEIEAREFNCFVCDDLSHFKIVRKSFSKDKDWDDHSDDEKIHYKTAKSKFLMSTACGELEEILPLQQPNVSDATGTLSSSMTTSSNSAAFSTCGLVRWTETQPVFTTVFFNERGIQKCKTKTARMHVPLRALRLKKS</sequence>
<name>A0A915KBR8_ROMCU</name>
<protein>
    <submittedName>
        <fullName evidence="2">Uncharacterized protein</fullName>
    </submittedName>
</protein>
<keyword evidence="1" id="KW-1185">Reference proteome</keyword>
<organism evidence="1 2">
    <name type="scientific">Romanomermis culicivorax</name>
    <name type="common">Nematode worm</name>
    <dbReference type="NCBI Taxonomy" id="13658"/>
    <lineage>
        <taxon>Eukaryota</taxon>
        <taxon>Metazoa</taxon>
        <taxon>Ecdysozoa</taxon>
        <taxon>Nematoda</taxon>
        <taxon>Enoplea</taxon>
        <taxon>Dorylaimia</taxon>
        <taxon>Mermithida</taxon>
        <taxon>Mermithoidea</taxon>
        <taxon>Mermithidae</taxon>
        <taxon>Romanomermis</taxon>
    </lineage>
</organism>
<reference evidence="2" key="1">
    <citation type="submission" date="2022-11" db="UniProtKB">
        <authorList>
            <consortium name="WormBaseParasite"/>
        </authorList>
    </citation>
    <scope>IDENTIFICATION</scope>
</reference>
<proteinExistence type="predicted"/>
<dbReference type="WBParaSite" id="nRc.2.0.1.t36228-RA">
    <property type="protein sequence ID" value="nRc.2.0.1.t36228-RA"/>
    <property type="gene ID" value="nRc.2.0.1.g36228"/>
</dbReference>
<evidence type="ECO:0000313" key="1">
    <source>
        <dbReference type="Proteomes" id="UP000887565"/>
    </source>
</evidence>
<dbReference type="Proteomes" id="UP000887565">
    <property type="component" value="Unplaced"/>
</dbReference>